<dbReference type="Gene3D" id="1.10.1740.160">
    <property type="match status" value="1"/>
</dbReference>
<evidence type="ECO:0000256" key="1">
    <source>
        <dbReference type="SAM" id="Coils"/>
    </source>
</evidence>
<feature type="coiled-coil region" evidence="1">
    <location>
        <begin position="616"/>
        <end position="659"/>
    </location>
</feature>
<evidence type="ECO:0000313" key="4">
    <source>
        <dbReference type="EMBL" id="MBV4553067.1"/>
    </source>
</evidence>
<proteinExistence type="predicted"/>
<reference evidence="3" key="2">
    <citation type="submission" date="2020-07" db="EMBL/GenBank/DDBJ databases">
        <authorList>
            <person name="Lood C."/>
            <person name="Girard L."/>
        </authorList>
    </citation>
    <scope>NUCLEOTIDE SEQUENCE</scope>
    <source>
        <strain evidence="3">SWRI102</strain>
    </source>
</reference>
<dbReference type="Proteomes" id="UP000659438">
    <property type="component" value="Unassembled WGS sequence"/>
</dbReference>
<protein>
    <submittedName>
        <fullName evidence="3">Portal protein</fullName>
    </submittedName>
</protein>
<dbReference type="EMBL" id="JABWQX010000002">
    <property type="protein sequence ID" value="MBC3395111.1"/>
    <property type="molecule type" value="Genomic_DNA"/>
</dbReference>
<comment type="caution">
    <text evidence="3">The sequence shown here is derived from an EMBL/GenBank/DDBJ whole genome shotgun (WGS) entry which is preliminary data.</text>
</comment>
<name>A0A923FPY8_9PSED</name>
<keyword evidence="5" id="KW-1185">Reference proteome</keyword>
<evidence type="ECO:0000256" key="2">
    <source>
        <dbReference type="SAM" id="MobiDB-lite"/>
    </source>
</evidence>
<feature type="compositionally biased region" description="Basic and acidic residues" evidence="2">
    <location>
        <begin position="170"/>
        <end position="179"/>
    </location>
</feature>
<evidence type="ECO:0000313" key="5">
    <source>
        <dbReference type="Proteomes" id="UP000659438"/>
    </source>
</evidence>
<dbReference type="EMBL" id="JABWQX020000001">
    <property type="protein sequence ID" value="MBV4553067.1"/>
    <property type="molecule type" value="Genomic_DNA"/>
</dbReference>
<accession>A0A923FPY8</accession>
<dbReference type="Pfam" id="PF16510">
    <property type="entry name" value="P22_portal"/>
    <property type="match status" value="1"/>
</dbReference>
<evidence type="ECO:0000313" key="3">
    <source>
        <dbReference type="EMBL" id="MBC3395111.1"/>
    </source>
</evidence>
<sequence length="706" mass="79633">MRAADDMMFYWVTQWDDSTLGESSLQYRGEFNVLRKAGRQIVADLRSNPVQVNFVPKSESRDDGADILDGLYLTDDRANTSLEAYDNATGEAVVCGVGAWELYTEYASNRAGIDHQIIRRRPIYEANNNCFWDPNAKLLDKSDANYVSILEAYSSDGYKDLVKELCDEASEDGVKETRQERKKREKEEVRRPSSFAAPEQSYTFPWMGSGNDLIYVVSFYHRRKIKDKVITFTDPTGQPLTLRESDLESVMDELIDDGYVIASEREIQRWEVRKYIASGECILNGKMGKDGEREGEVIAGENLPVVPTYGERAFIEGEEHYEGITRLAKDPQRLRNFQLSYLADIVSRSPRPKPIFHPEQIQGFEFMYEENGADNNYPYLLQNRLDANGQPLPLGAISVMPEQTIPQALMASIELSRQAVEDVANPGLPQDIADPDLSGKAVNALTNRLDQQSIVYQQNLKHAKRRDAEIYASMAVEVYDAPREVTLTSQDGSTKKARIMEMVQDRETGEMTALNDLTNTEYEVYADIGPSYASKKEQTIEQLTAMASSLAQVDPMMSKMLMLQTLTLINGVDMEPVRKYARKQLILADIFEPETEEEEAMVREARSQQPPPDANMVLAQAEMEKAKAAQMNAQRETLKDQANAQNNAAKTQIDAFRAQTDRAAVQVDAEKAGADIQFKQAQTAGKMMENVQRLVSPFRAQVQPRQ</sequence>
<feature type="region of interest" description="Disordered" evidence="2">
    <location>
        <begin position="170"/>
        <end position="194"/>
    </location>
</feature>
<dbReference type="Gene3D" id="6.10.280.90">
    <property type="match status" value="1"/>
</dbReference>
<dbReference type="AlphaFoldDB" id="A0A923FPY8"/>
<dbReference type="InterPro" id="IPR032427">
    <property type="entry name" value="P22_portal"/>
</dbReference>
<reference evidence="4" key="3">
    <citation type="submission" date="2021-06" db="EMBL/GenBank/DDBJ databases">
        <title>Updating the genus Pseudomonas: Description of 43 new species and partition of the Pseudomonas putida group.</title>
        <authorList>
            <person name="Girard L."/>
            <person name="Lood C."/>
            <person name="Vandamme P."/>
            <person name="Rokni-Zadeh H."/>
            <person name="Van Noort V."/>
            <person name="Hofte M."/>
            <person name="Lavigne R."/>
            <person name="De Mot R."/>
        </authorList>
    </citation>
    <scope>NUCLEOTIDE SEQUENCE</scope>
    <source>
        <strain evidence="4">SWRI102</strain>
    </source>
</reference>
<reference evidence="3 5" key="1">
    <citation type="journal article" date="2020" name="Microorganisms">
        <title>Reliable Identification of Environmental Pseudomonas Isolates Using the rpoD Gene.</title>
        <authorList>
            <consortium name="The Broad Institute Genome Sequencing Platform"/>
            <person name="Girard L."/>
            <person name="Lood C."/>
            <person name="Rokni-Zadeh H."/>
            <person name="van Noort V."/>
            <person name="Lavigne R."/>
            <person name="De Mot R."/>
        </authorList>
    </citation>
    <scope>NUCLEOTIDE SEQUENCE</scope>
    <source>
        <strain evidence="3 5">SWRI102</strain>
    </source>
</reference>
<keyword evidence="1" id="KW-0175">Coiled coil</keyword>
<gene>
    <name evidence="4" type="ORF">HU742_018130</name>
    <name evidence="3" type="ORF">HU742_07835</name>
</gene>
<organism evidence="3">
    <name type="scientific">Pseudomonas marvdashtae</name>
    <dbReference type="NCBI Taxonomy" id="2745500"/>
    <lineage>
        <taxon>Bacteria</taxon>
        <taxon>Pseudomonadati</taxon>
        <taxon>Pseudomonadota</taxon>
        <taxon>Gammaproteobacteria</taxon>
        <taxon>Pseudomonadales</taxon>
        <taxon>Pseudomonadaceae</taxon>
        <taxon>Pseudomonas</taxon>
    </lineage>
</organism>